<dbReference type="EMBL" id="MU277191">
    <property type="protein sequence ID" value="KAI0066778.1"/>
    <property type="molecule type" value="Genomic_DNA"/>
</dbReference>
<comment type="caution">
    <text evidence="1">The sequence shown here is derived from an EMBL/GenBank/DDBJ whole genome shotgun (WGS) entry which is preliminary data.</text>
</comment>
<protein>
    <submittedName>
        <fullName evidence="1">Uncharacterized protein</fullName>
    </submittedName>
</protein>
<gene>
    <name evidence="1" type="ORF">BV25DRAFT_1241415</name>
</gene>
<reference evidence="1" key="1">
    <citation type="submission" date="2021-03" db="EMBL/GenBank/DDBJ databases">
        <authorList>
            <consortium name="DOE Joint Genome Institute"/>
            <person name="Ahrendt S."/>
            <person name="Looney B.P."/>
            <person name="Miyauchi S."/>
            <person name="Morin E."/>
            <person name="Drula E."/>
            <person name="Courty P.E."/>
            <person name="Chicoki N."/>
            <person name="Fauchery L."/>
            <person name="Kohler A."/>
            <person name="Kuo A."/>
            <person name="Labutti K."/>
            <person name="Pangilinan J."/>
            <person name="Lipzen A."/>
            <person name="Riley R."/>
            <person name="Andreopoulos W."/>
            <person name="He G."/>
            <person name="Johnson J."/>
            <person name="Barry K.W."/>
            <person name="Grigoriev I.V."/>
            <person name="Nagy L."/>
            <person name="Hibbett D."/>
            <person name="Henrissat B."/>
            <person name="Matheny P.B."/>
            <person name="Labbe J."/>
            <person name="Martin F."/>
        </authorList>
    </citation>
    <scope>NUCLEOTIDE SEQUENCE</scope>
    <source>
        <strain evidence="1">HHB10654</strain>
    </source>
</reference>
<sequence length="91" mass="10153">MAIASMAARREQLEASIQRMKDLMKQLDAAQTKKDKQAIRMLIKKQRVLADPAFTVGKEVAFVSPWPETSPVVIDLSDSEDDASDSDDMEL</sequence>
<name>A0ACB8TEB8_9AGAM</name>
<evidence type="ECO:0000313" key="2">
    <source>
        <dbReference type="Proteomes" id="UP000814140"/>
    </source>
</evidence>
<evidence type="ECO:0000313" key="1">
    <source>
        <dbReference type="EMBL" id="KAI0066778.1"/>
    </source>
</evidence>
<dbReference type="Proteomes" id="UP000814140">
    <property type="component" value="Unassembled WGS sequence"/>
</dbReference>
<accession>A0ACB8TEB8</accession>
<organism evidence="1 2">
    <name type="scientific">Artomyces pyxidatus</name>
    <dbReference type="NCBI Taxonomy" id="48021"/>
    <lineage>
        <taxon>Eukaryota</taxon>
        <taxon>Fungi</taxon>
        <taxon>Dikarya</taxon>
        <taxon>Basidiomycota</taxon>
        <taxon>Agaricomycotina</taxon>
        <taxon>Agaricomycetes</taxon>
        <taxon>Russulales</taxon>
        <taxon>Auriscalpiaceae</taxon>
        <taxon>Artomyces</taxon>
    </lineage>
</organism>
<keyword evidence="2" id="KW-1185">Reference proteome</keyword>
<reference evidence="1" key="2">
    <citation type="journal article" date="2022" name="New Phytol.">
        <title>Evolutionary transition to the ectomycorrhizal habit in the genomes of a hyperdiverse lineage of mushroom-forming fungi.</title>
        <authorList>
            <person name="Looney B."/>
            <person name="Miyauchi S."/>
            <person name="Morin E."/>
            <person name="Drula E."/>
            <person name="Courty P.E."/>
            <person name="Kohler A."/>
            <person name="Kuo A."/>
            <person name="LaButti K."/>
            <person name="Pangilinan J."/>
            <person name="Lipzen A."/>
            <person name="Riley R."/>
            <person name="Andreopoulos W."/>
            <person name="He G."/>
            <person name="Johnson J."/>
            <person name="Nolan M."/>
            <person name="Tritt A."/>
            <person name="Barry K.W."/>
            <person name="Grigoriev I.V."/>
            <person name="Nagy L.G."/>
            <person name="Hibbett D."/>
            <person name="Henrissat B."/>
            <person name="Matheny P.B."/>
            <person name="Labbe J."/>
            <person name="Martin F.M."/>
        </authorList>
    </citation>
    <scope>NUCLEOTIDE SEQUENCE</scope>
    <source>
        <strain evidence="1">HHB10654</strain>
    </source>
</reference>
<proteinExistence type="predicted"/>